<dbReference type="InterPro" id="IPR001387">
    <property type="entry name" value="Cro/C1-type_HTH"/>
</dbReference>
<evidence type="ECO:0000313" key="2">
    <source>
        <dbReference type="Proteomes" id="UP000003560"/>
    </source>
</evidence>
<gene>
    <name evidence="1" type="ORF">COLSTE_01116</name>
</gene>
<dbReference type="Gene3D" id="1.10.260.40">
    <property type="entry name" value="lambda repressor-like DNA-binding domains"/>
    <property type="match status" value="1"/>
</dbReference>
<reference evidence="1 2" key="1">
    <citation type="submission" date="2008-10" db="EMBL/GenBank/DDBJ databases">
        <title>Draft genome sequence of Collinsella stercoris (DSM 13279).</title>
        <authorList>
            <person name="Sudarsanam P."/>
            <person name="Ley R."/>
            <person name="Guruge J."/>
            <person name="Turnbaugh P.J."/>
            <person name="Mahowald M."/>
            <person name="Liep D."/>
            <person name="Gordon J."/>
        </authorList>
    </citation>
    <scope>NUCLEOTIDE SEQUENCE [LARGE SCALE GENOMIC DNA]</scope>
    <source>
        <strain evidence="1 2">DSM 13279</strain>
    </source>
</reference>
<proteinExistence type="predicted"/>
<reference evidence="1 2" key="2">
    <citation type="submission" date="2008-10" db="EMBL/GenBank/DDBJ databases">
        <authorList>
            <person name="Fulton L."/>
            <person name="Clifton S."/>
            <person name="Fulton B."/>
            <person name="Xu J."/>
            <person name="Minx P."/>
            <person name="Pepin K.H."/>
            <person name="Johnson M."/>
            <person name="Thiruvilangam P."/>
            <person name="Bhonagiri V."/>
            <person name="Nash W.E."/>
            <person name="Mardis E.R."/>
            <person name="Wilson R.K."/>
        </authorList>
    </citation>
    <scope>NUCLEOTIDE SEQUENCE [LARGE SCALE GENOMIC DNA]</scope>
    <source>
        <strain evidence="1 2">DSM 13279</strain>
    </source>
</reference>
<evidence type="ECO:0008006" key="3">
    <source>
        <dbReference type="Google" id="ProtNLM"/>
    </source>
</evidence>
<dbReference type="HOGENOM" id="CLU_1924007_0_0_11"/>
<protein>
    <recommendedName>
        <fullName evidence="3">HTH cro/C1-type domain-containing protein</fullName>
    </recommendedName>
</protein>
<organism evidence="1 2">
    <name type="scientific">Collinsella stercoris DSM 13279</name>
    <dbReference type="NCBI Taxonomy" id="445975"/>
    <lineage>
        <taxon>Bacteria</taxon>
        <taxon>Bacillati</taxon>
        <taxon>Actinomycetota</taxon>
        <taxon>Coriobacteriia</taxon>
        <taxon>Coriobacteriales</taxon>
        <taxon>Coriobacteriaceae</taxon>
        <taxon>Collinsella</taxon>
    </lineage>
</organism>
<dbReference type="GO" id="GO:0003677">
    <property type="term" value="F:DNA binding"/>
    <property type="evidence" value="ECO:0007669"/>
    <property type="project" value="InterPro"/>
</dbReference>
<dbReference type="SUPFAM" id="SSF47413">
    <property type="entry name" value="lambda repressor-like DNA-binding domains"/>
    <property type="match status" value="1"/>
</dbReference>
<dbReference type="CDD" id="cd00093">
    <property type="entry name" value="HTH_XRE"/>
    <property type="match status" value="1"/>
</dbReference>
<name>B6GAL6_9ACTN</name>
<keyword evidence="2" id="KW-1185">Reference proteome</keyword>
<dbReference type="eggNOG" id="ENOG5031V0K">
    <property type="taxonomic scope" value="Bacteria"/>
</dbReference>
<dbReference type="GeneID" id="98001929"/>
<dbReference type="STRING" id="445975.COLSTE_01116"/>
<evidence type="ECO:0000313" key="1">
    <source>
        <dbReference type="EMBL" id="EEA90689.1"/>
    </source>
</evidence>
<dbReference type="Proteomes" id="UP000003560">
    <property type="component" value="Unassembled WGS sequence"/>
</dbReference>
<dbReference type="OrthoDB" id="2515046at2"/>
<sequence>MPEKNDREIIDFGLLGALIRHKRQQAGFRRAEDLAAVITELVGYPVSKETLYKVESGRQKPSLELYVSIMRALEPDGDYKFDGLVDMALPNSWSCFLGEEDYDRYAELYPDDREDLAYVKEAARKKKGLIA</sequence>
<comment type="caution">
    <text evidence="1">The sequence shown here is derived from an EMBL/GenBank/DDBJ whole genome shotgun (WGS) entry which is preliminary data.</text>
</comment>
<dbReference type="AlphaFoldDB" id="B6GAL6"/>
<dbReference type="EMBL" id="ABXJ01000062">
    <property type="protein sequence ID" value="EEA90689.1"/>
    <property type="molecule type" value="Genomic_DNA"/>
</dbReference>
<dbReference type="RefSeq" id="WP_006720769.1">
    <property type="nucleotide sequence ID" value="NZ_CP085935.1"/>
</dbReference>
<dbReference type="Pfam" id="PF13560">
    <property type="entry name" value="HTH_31"/>
    <property type="match status" value="1"/>
</dbReference>
<accession>B6GAL6</accession>
<dbReference type="InterPro" id="IPR010982">
    <property type="entry name" value="Lambda_DNA-bd_dom_sf"/>
</dbReference>